<dbReference type="CDD" id="cd19437">
    <property type="entry name" value="lipocalin_apoD-like"/>
    <property type="match status" value="1"/>
</dbReference>
<comment type="subcellular location">
    <subcellularLocation>
        <location evidence="1">Secreted</location>
    </subcellularLocation>
</comment>
<evidence type="ECO:0000256" key="10">
    <source>
        <dbReference type="PIRNR" id="PIRNR036893"/>
    </source>
</evidence>
<dbReference type="PRINTS" id="PR01273">
    <property type="entry name" value="INVTBRTCOLOR"/>
</dbReference>
<keyword evidence="6 10" id="KW-0732">Signal</keyword>
<dbReference type="Gene3D" id="2.40.128.20">
    <property type="match status" value="1"/>
</dbReference>
<evidence type="ECO:0000256" key="7">
    <source>
        <dbReference type="ARBA" id="ARBA00023121"/>
    </source>
</evidence>
<dbReference type="GO" id="GO:0006629">
    <property type="term" value="P:lipid metabolic process"/>
    <property type="evidence" value="ECO:0007669"/>
    <property type="project" value="TreeGrafter"/>
</dbReference>
<evidence type="ECO:0000256" key="2">
    <source>
        <dbReference type="ARBA" id="ARBA00006889"/>
    </source>
</evidence>
<dbReference type="InterPro" id="IPR003057">
    <property type="entry name" value="Invtbrt_color"/>
</dbReference>
<feature type="domain" description="Lipocalin/cytosolic fatty-acid binding" evidence="11">
    <location>
        <begin position="37"/>
        <end position="184"/>
    </location>
</feature>
<comment type="similarity">
    <text evidence="2 10">Belongs to the calycin superfamily. Lipocalin family.</text>
</comment>
<keyword evidence="13" id="KW-1185">Reference proteome</keyword>
<name>A0A1A9VZK3_9MUSC</name>
<dbReference type="FunFam" id="2.40.128.20:FF:000003">
    <property type="entry name" value="Apolipoprotein D"/>
    <property type="match status" value="1"/>
</dbReference>
<feature type="signal peptide" evidence="10">
    <location>
        <begin position="1"/>
        <end position="19"/>
    </location>
</feature>
<evidence type="ECO:0000256" key="6">
    <source>
        <dbReference type="ARBA" id="ARBA00022729"/>
    </source>
</evidence>
<dbReference type="VEuPathDB" id="VectorBase:GBRI000511"/>
<dbReference type="EnsemblMetazoa" id="GBRI000511-RA">
    <property type="protein sequence ID" value="GBRI000511-PA"/>
    <property type="gene ID" value="GBRI000511"/>
</dbReference>
<evidence type="ECO:0000256" key="8">
    <source>
        <dbReference type="ARBA" id="ARBA00023157"/>
    </source>
</evidence>
<dbReference type="SUPFAM" id="SSF50814">
    <property type="entry name" value="Lipocalins"/>
    <property type="match status" value="1"/>
</dbReference>
<proteinExistence type="inferred from homology"/>
<sequence length="188" mass="21387">MIYLRYFSVIIAILRTVTPQIISGGSCNQSVETVPDFDVSRYTGRWYEFEKYPTIFELGGRCIYAEYHNAGNNKVSVFNYQKNKITGTSSSIRGTAKVLSPGKLEVRFEGFAALAGPGNYWVLGTDYENFAVVYSCMDWLHIVNTKIIWILTRERFPVDDIIQEARDVITSKGFSLSHLVRTDQSHCD</sequence>
<organism evidence="12 13">
    <name type="scientific">Glossina brevipalpis</name>
    <dbReference type="NCBI Taxonomy" id="37001"/>
    <lineage>
        <taxon>Eukaryota</taxon>
        <taxon>Metazoa</taxon>
        <taxon>Ecdysozoa</taxon>
        <taxon>Arthropoda</taxon>
        <taxon>Hexapoda</taxon>
        <taxon>Insecta</taxon>
        <taxon>Pterygota</taxon>
        <taxon>Neoptera</taxon>
        <taxon>Endopterygota</taxon>
        <taxon>Diptera</taxon>
        <taxon>Brachycera</taxon>
        <taxon>Muscomorpha</taxon>
        <taxon>Hippoboscoidea</taxon>
        <taxon>Glossinidae</taxon>
        <taxon>Glossina</taxon>
    </lineage>
</organism>
<reference evidence="12" key="2">
    <citation type="submission" date="2020-05" db="UniProtKB">
        <authorList>
            <consortium name="EnsemblMetazoa"/>
        </authorList>
    </citation>
    <scope>IDENTIFICATION</scope>
    <source>
        <strain evidence="12">IAEA</strain>
    </source>
</reference>
<dbReference type="GO" id="GO:0005737">
    <property type="term" value="C:cytoplasm"/>
    <property type="evidence" value="ECO:0007669"/>
    <property type="project" value="TreeGrafter"/>
</dbReference>
<evidence type="ECO:0000256" key="4">
    <source>
        <dbReference type="ARBA" id="ARBA00022448"/>
    </source>
</evidence>
<dbReference type="GO" id="GO:0005576">
    <property type="term" value="C:extracellular region"/>
    <property type="evidence" value="ECO:0007669"/>
    <property type="project" value="UniProtKB-SubCell"/>
</dbReference>
<evidence type="ECO:0000256" key="5">
    <source>
        <dbReference type="ARBA" id="ARBA00022525"/>
    </source>
</evidence>
<evidence type="ECO:0000313" key="13">
    <source>
        <dbReference type="Proteomes" id="UP000091820"/>
    </source>
</evidence>
<evidence type="ECO:0000256" key="1">
    <source>
        <dbReference type="ARBA" id="ARBA00004613"/>
    </source>
</evidence>
<keyword evidence="5" id="KW-0964">Secreted</keyword>
<keyword evidence="4" id="KW-0813">Transport</keyword>
<protein>
    <recommendedName>
        <fullName evidence="3">Apolipoprotein D</fullName>
    </recommendedName>
</protein>
<dbReference type="PROSITE" id="PS51257">
    <property type="entry name" value="PROKAR_LIPOPROTEIN"/>
    <property type="match status" value="1"/>
</dbReference>
<keyword evidence="9" id="KW-0325">Glycoprotein</keyword>
<dbReference type="GO" id="GO:0000302">
    <property type="term" value="P:response to reactive oxygen species"/>
    <property type="evidence" value="ECO:0007669"/>
    <property type="project" value="TreeGrafter"/>
</dbReference>
<keyword evidence="8" id="KW-1015">Disulfide bond</keyword>
<keyword evidence="7" id="KW-0446">Lipid-binding</keyword>
<evidence type="ECO:0000256" key="3">
    <source>
        <dbReference type="ARBA" id="ARBA00019890"/>
    </source>
</evidence>
<evidence type="ECO:0000313" key="12">
    <source>
        <dbReference type="EnsemblMetazoa" id="GBRI000511-PA"/>
    </source>
</evidence>
<dbReference type="PIRSF" id="PIRSF036893">
    <property type="entry name" value="Lipocalin_ApoD"/>
    <property type="match status" value="1"/>
</dbReference>
<dbReference type="PANTHER" id="PTHR10612">
    <property type="entry name" value="APOLIPOPROTEIN D"/>
    <property type="match status" value="1"/>
</dbReference>
<dbReference type="InterPro" id="IPR022271">
    <property type="entry name" value="Lipocalin_ApoD"/>
</dbReference>
<dbReference type="PANTHER" id="PTHR10612:SF34">
    <property type="entry name" value="APOLIPOPROTEIN D"/>
    <property type="match status" value="1"/>
</dbReference>
<dbReference type="AlphaFoldDB" id="A0A1A9VZK3"/>
<reference evidence="13" key="1">
    <citation type="submission" date="2014-03" db="EMBL/GenBank/DDBJ databases">
        <authorList>
            <person name="Aksoy S."/>
            <person name="Warren W."/>
            <person name="Wilson R.K."/>
        </authorList>
    </citation>
    <scope>NUCLEOTIDE SEQUENCE [LARGE SCALE GENOMIC DNA]</scope>
    <source>
        <strain evidence="13">IAEA</strain>
    </source>
</reference>
<dbReference type="Pfam" id="PF08212">
    <property type="entry name" value="Lipocalin_2"/>
    <property type="match status" value="1"/>
</dbReference>
<dbReference type="GO" id="GO:0031409">
    <property type="term" value="F:pigment binding"/>
    <property type="evidence" value="ECO:0007669"/>
    <property type="project" value="InterPro"/>
</dbReference>
<evidence type="ECO:0000256" key="9">
    <source>
        <dbReference type="ARBA" id="ARBA00023180"/>
    </source>
</evidence>
<dbReference type="Proteomes" id="UP000091820">
    <property type="component" value="Unassembled WGS sequence"/>
</dbReference>
<feature type="chain" id="PRO_5013433362" description="Apolipoprotein D" evidence="10">
    <location>
        <begin position="20"/>
        <end position="188"/>
    </location>
</feature>
<dbReference type="GO" id="GO:0008289">
    <property type="term" value="F:lipid binding"/>
    <property type="evidence" value="ECO:0007669"/>
    <property type="project" value="UniProtKB-KW"/>
</dbReference>
<evidence type="ECO:0000259" key="11">
    <source>
        <dbReference type="Pfam" id="PF08212"/>
    </source>
</evidence>
<dbReference type="InterPro" id="IPR000566">
    <property type="entry name" value="Lipocln_cytosolic_FA-bd_dom"/>
</dbReference>
<accession>A0A1A9VZK3</accession>
<dbReference type="InterPro" id="IPR012674">
    <property type="entry name" value="Calycin"/>
</dbReference>